<comment type="caution">
    <text evidence="1">The sequence shown here is derived from an EMBL/GenBank/DDBJ whole genome shotgun (WGS) entry which is preliminary data.</text>
</comment>
<evidence type="ECO:0000313" key="2">
    <source>
        <dbReference type="Proteomes" id="UP000249547"/>
    </source>
</evidence>
<dbReference type="RefSeq" id="WP_111599067.1">
    <property type="nucleotide sequence ID" value="NZ_QLLL01000006.1"/>
</dbReference>
<protein>
    <submittedName>
        <fullName evidence="1">Uncharacterized protein</fullName>
    </submittedName>
</protein>
<proteinExistence type="predicted"/>
<name>A0A327QF79_9BACT</name>
<accession>A0A327QF79</accession>
<organism evidence="1 2">
    <name type="scientific">Chitinophaga skermanii</name>
    <dbReference type="NCBI Taxonomy" id="331697"/>
    <lineage>
        <taxon>Bacteria</taxon>
        <taxon>Pseudomonadati</taxon>
        <taxon>Bacteroidota</taxon>
        <taxon>Chitinophagia</taxon>
        <taxon>Chitinophagales</taxon>
        <taxon>Chitinophagaceae</taxon>
        <taxon>Chitinophaga</taxon>
    </lineage>
</organism>
<dbReference type="OrthoDB" id="678195at2"/>
<keyword evidence="2" id="KW-1185">Reference proteome</keyword>
<sequence length="164" mass="19408">MYNPLTLLTTSVLHDLIGNGHSYFIRQSYPRGKDDHDKAFRHAFLITQYSNWHDAVCHYVAISSDPFKHCYDIAHTFEKEKLFIAASQPGGYRVFVNLLHQKSWELPRELELQVKRYIHVRLSWLPRNGENINMQLEVHHGELFLTLKFRLLQTTVRLADIEKY</sequence>
<reference evidence="1 2" key="1">
    <citation type="submission" date="2018-06" db="EMBL/GenBank/DDBJ databases">
        <title>Genomic Encyclopedia of Archaeal and Bacterial Type Strains, Phase II (KMG-II): from individual species to whole genera.</title>
        <authorList>
            <person name="Goeker M."/>
        </authorList>
    </citation>
    <scope>NUCLEOTIDE SEQUENCE [LARGE SCALE GENOMIC DNA]</scope>
    <source>
        <strain evidence="1 2">DSM 23857</strain>
    </source>
</reference>
<dbReference type="AlphaFoldDB" id="A0A327QF79"/>
<dbReference type="EMBL" id="QLLL01000006">
    <property type="protein sequence ID" value="RAJ02645.1"/>
    <property type="molecule type" value="Genomic_DNA"/>
</dbReference>
<dbReference type="Proteomes" id="UP000249547">
    <property type="component" value="Unassembled WGS sequence"/>
</dbReference>
<gene>
    <name evidence="1" type="ORF">LX64_03665</name>
</gene>
<evidence type="ECO:0000313" key="1">
    <source>
        <dbReference type="EMBL" id="RAJ02645.1"/>
    </source>
</evidence>